<dbReference type="Proteomes" id="UP000002035">
    <property type="component" value="Unassembled WGS sequence"/>
</dbReference>
<organism evidence="1 2">
    <name type="scientific">Arthroderma otae (strain ATCC MYA-4605 / CBS 113480)</name>
    <name type="common">Microsporum canis</name>
    <dbReference type="NCBI Taxonomy" id="554155"/>
    <lineage>
        <taxon>Eukaryota</taxon>
        <taxon>Fungi</taxon>
        <taxon>Dikarya</taxon>
        <taxon>Ascomycota</taxon>
        <taxon>Pezizomycotina</taxon>
        <taxon>Eurotiomycetes</taxon>
        <taxon>Eurotiomycetidae</taxon>
        <taxon>Onygenales</taxon>
        <taxon>Arthrodermataceae</taxon>
        <taxon>Microsporum</taxon>
    </lineage>
</organism>
<proteinExistence type="predicted"/>
<dbReference type="HOGENOM" id="CLU_130543_0_0_1"/>
<dbReference type="EMBL" id="DS995704">
    <property type="protein sequence ID" value="EEQ31758.1"/>
    <property type="molecule type" value="Genomic_DNA"/>
</dbReference>
<name>C5FNQ5_ARTOC</name>
<sequence length="121" mass="13686">MSGALTKFGDRVVKDPKLLAKLFKGVTPGSRLLPSRDHNSNKLFQCRVDLGEELHDKPGYYNVYLQVNKEAESIGLRDWPRKNPHGNLAVTTINRNVEEKDKTDEGSRVINELVEQGKKNL</sequence>
<dbReference type="STRING" id="554155.C5FNQ5"/>
<dbReference type="RefSeq" id="XP_002846840.1">
    <property type="nucleotide sequence ID" value="XM_002846794.1"/>
</dbReference>
<evidence type="ECO:0000313" key="1">
    <source>
        <dbReference type="EMBL" id="EEQ31758.1"/>
    </source>
</evidence>
<dbReference type="OrthoDB" id="4387771at2759"/>
<dbReference type="VEuPathDB" id="FungiDB:MCYG_04577"/>
<accession>C5FNQ5</accession>
<dbReference type="AlphaFoldDB" id="C5FNQ5"/>
<dbReference type="GeneID" id="9229955"/>
<protein>
    <submittedName>
        <fullName evidence="1">Uncharacterized protein</fullName>
    </submittedName>
</protein>
<evidence type="ECO:0000313" key="2">
    <source>
        <dbReference type="Proteomes" id="UP000002035"/>
    </source>
</evidence>
<keyword evidence="2" id="KW-1185">Reference proteome</keyword>
<gene>
    <name evidence="1" type="ORF">MCYG_04577</name>
</gene>
<reference evidence="2" key="1">
    <citation type="journal article" date="2012" name="MBio">
        <title>Comparative genome analysis of Trichophyton rubrum and related dermatophytes reveals candidate genes involved in infection.</title>
        <authorList>
            <person name="Martinez D.A."/>
            <person name="Oliver B.G."/>
            <person name="Graeser Y."/>
            <person name="Goldberg J.M."/>
            <person name="Li W."/>
            <person name="Martinez-Rossi N.M."/>
            <person name="Monod M."/>
            <person name="Shelest E."/>
            <person name="Barton R.C."/>
            <person name="Birch E."/>
            <person name="Brakhage A.A."/>
            <person name="Chen Z."/>
            <person name="Gurr S.J."/>
            <person name="Heiman D."/>
            <person name="Heitman J."/>
            <person name="Kosti I."/>
            <person name="Rossi A."/>
            <person name="Saif S."/>
            <person name="Samalova M."/>
            <person name="Saunders C.W."/>
            <person name="Shea T."/>
            <person name="Summerbell R.C."/>
            <person name="Xu J."/>
            <person name="Young S."/>
            <person name="Zeng Q."/>
            <person name="Birren B.W."/>
            <person name="Cuomo C.A."/>
            <person name="White T.C."/>
        </authorList>
    </citation>
    <scope>NUCLEOTIDE SEQUENCE [LARGE SCALE GENOMIC DNA]</scope>
    <source>
        <strain evidence="2">ATCC MYA-4605 / CBS 113480</strain>
    </source>
</reference>